<evidence type="ECO:0008006" key="4">
    <source>
        <dbReference type="Google" id="ProtNLM"/>
    </source>
</evidence>
<evidence type="ECO:0000256" key="1">
    <source>
        <dbReference type="SAM" id="Phobius"/>
    </source>
</evidence>
<dbReference type="eggNOG" id="ENOG50309I5">
    <property type="taxonomic scope" value="Bacteria"/>
</dbReference>
<dbReference type="AlphaFoldDB" id="B6XWI3"/>
<proteinExistence type="predicted"/>
<feature type="transmembrane region" description="Helical" evidence="1">
    <location>
        <begin position="175"/>
        <end position="199"/>
    </location>
</feature>
<feature type="transmembrane region" description="Helical" evidence="1">
    <location>
        <begin position="114"/>
        <end position="132"/>
    </location>
</feature>
<feature type="transmembrane region" description="Helical" evidence="1">
    <location>
        <begin position="219"/>
        <end position="245"/>
    </location>
</feature>
<evidence type="ECO:0000313" key="2">
    <source>
        <dbReference type="EMBL" id="EEB20986.1"/>
    </source>
</evidence>
<keyword evidence="1" id="KW-1133">Transmembrane helix</keyword>
<organism evidence="2 3">
    <name type="scientific">Bifidobacterium catenulatum DSM 16992 = JCM 1194 = LMG 11043</name>
    <dbReference type="NCBI Taxonomy" id="566552"/>
    <lineage>
        <taxon>Bacteria</taxon>
        <taxon>Bacillati</taxon>
        <taxon>Actinomycetota</taxon>
        <taxon>Actinomycetes</taxon>
        <taxon>Bifidobacteriales</taxon>
        <taxon>Bifidobacteriaceae</taxon>
        <taxon>Bifidobacterium</taxon>
    </lineage>
</organism>
<evidence type="ECO:0000313" key="3">
    <source>
        <dbReference type="Proteomes" id="UP000003882"/>
    </source>
</evidence>
<keyword evidence="1" id="KW-0472">Membrane</keyword>
<reference evidence="2 3" key="1">
    <citation type="submission" date="2008-10" db="EMBL/GenBank/DDBJ databases">
        <title>Draft genome sequence of Bifidobacterium catenulatum (DSM 16992).</title>
        <authorList>
            <person name="Sudarsanam P."/>
            <person name="Ley R."/>
            <person name="Guruge J."/>
            <person name="Turnbaugh P.J."/>
            <person name="Mahowald M."/>
            <person name="Liep D."/>
            <person name="Gordon J."/>
        </authorList>
    </citation>
    <scope>NUCLEOTIDE SEQUENCE [LARGE SCALE GENOMIC DNA]</scope>
    <source>
        <strain evidence="2 3">DSM 16992</strain>
    </source>
</reference>
<dbReference type="Proteomes" id="UP000003882">
    <property type="component" value="Unassembled WGS sequence"/>
</dbReference>
<protein>
    <recommendedName>
        <fullName evidence="4">Tat pathway signal sequence domain protein</fullName>
    </recommendedName>
</protein>
<keyword evidence="1" id="KW-0812">Transmembrane</keyword>
<gene>
    <name evidence="2" type="ORF">BIFCAT_01642</name>
</gene>
<comment type="caution">
    <text evidence="2">The sequence shown here is derived from an EMBL/GenBank/DDBJ whole genome shotgun (WGS) entry which is preliminary data.</text>
</comment>
<feature type="transmembrane region" description="Helical" evidence="1">
    <location>
        <begin position="77"/>
        <end position="102"/>
    </location>
</feature>
<reference evidence="2 3" key="2">
    <citation type="submission" date="2008-10" db="EMBL/GenBank/DDBJ databases">
        <authorList>
            <person name="Fulton L."/>
            <person name="Clifton S."/>
            <person name="Fulton B."/>
            <person name="Xu J."/>
            <person name="Minx P."/>
            <person name="Pepin K.H."/>
            <person name="Johnson M."/>
            <person name="Bhonagiri V."/>
            <person name="Nash W.E."/>
            <person name="Mardis E.R."/>
            <person name="Wilson R.K."/>
        </authorList>
    </citation>
    <scope>NUCLEOTIDE SEQUENCE [LARGE SCALE GENOMIC DNA]</scope>
    <source>
        <strain evidence="2 3">DSM 16992</strain>
    </source>
</reference>
<name>B6XWI3_9BIFI</name>
<feature type="transmembrane region" description="Helical" evidence="1">
    <location>
        <begin position="12"/>
        <end position="31"/>
    </location>
</feature>
<sequence>MLAASQEILFHELALTAAFAAIVTAALLLGLKSSRTLDIGDLVNVLLLAGTAYEHLFLLLGLRAATAAATTTGHRALFLVILLTAAARLTFGVLLLSFVSFLTTAMATTATTGARRLLVIIIVTTIATCFVVDRRVRDIVEDQILFNLLDLGRSSTLLRVQTTGTTGLARSAFLIVFRIIITIVTLVTFTVIVFGTLFVSNVTITTATATGRTILTLRIVMILHIAIIARFTGIVTIVIGPVTGIRSRRQNRLLKQQRHHRTRIMTDLMAFRQHINRIKRAFFKRFLIAEIIDSAATATTRHLVILIRISNGTTTATRTILIPLILDLHRAAATSTRRLLIGNLTNIIVGPGRTMTATSRARHTIGIAIITGNSDVTGIMRRLRNRQLRLFE</sequence>
<accession>B6XWI3</accession>
<dbReference type="EMBL" id="ABXY01000023">
    <property type="protein sequence ID" value="EEB20986.1"/>
    <property type="molecule type" value="Genomic_DNA"/>
</dbReference>
<feature type="transmembrane region" description="Helical" evidence="1">
    <location>
        <begin position="43"/>
        <end position="65"/>
    </location>
</feature>